<name>A0ABX1DA16_9FLAO</name>
<dbReference type="PANTHER" id="PTHR47739">
    <property type="entry name" value="TRNA1(VAL) (ADENINE(37)-N6)-METHYLTRANSFERASE"/>
    <property type="match status" value="1"/>
</dbReference>
<dbReference type="GO" id="GO:0008168">
    <property type="term" value="F:methyltransferase activity"/>
    <property type="evidence" value="ECO:0007669"/>
    <property type="project" value="UniProtKB-KW"/>
</dbReference>
<keyword evidence="4 6" id="KW-0949">S-adenosyl-L-methionine</keyword>
<keyword evidence="2 6" id="KW-0489">Methyltransferase</keyword>
<comment type="caution">
    <text evidence="8">The sequence shown here is derived from an EMBL/GenBank/DDBJ whole genome shotgun (WGS) entry which is preliminary data.</text>
</comment>
<comment type="catalytic activity">
    <reaction evidence="6">
        <text>adenosine(37) in tRNA1(Val) + S-adenosyl-L-methionine = N(6)-methyladenosine(37) in tRNA1(Val) + S-adenosyl-L-homocysteine + H(+)</text>
        <dbReference type="Rhea" id="RHEA:43160"/>
        <dbReference type="Rhea" id="RHEA-COMP:10369"/>
        <dbReference type="Rhea" id="RHEA-COMP:10370"/>
        <dbReference type="ChEBI" id="CHEBI:15378"/>
        <dbReference type="ChEBI" id="CHEBI:57856"/>
        <dbReference type="ChEBI" id="CHEBI:59789"/>
        <dbReference type="ChEBI" id="CHEBI:74411"/>
        <dbReference type="ChEBI" id="CHEBI:74449"/>
        <dbReference type="EC" id="2.1.1.223"/>
    </reaction>
</comment>
<dbReference type="GO" id="GO:0032259">
    <property type="term" value="P:methylation"/>
    <property type="evidence" value="ECO:0007669"/>
    <property type="project" value="UniProtKB-KW"/>
</dbReference>
<comment type="subcellular location">
    <subcellularLocation>
        <location evidence="6">Cytoplasm</location>
    </subcellularLocation>
</comment>
<dbReference type="InterPro" id="IPR022882">
    <property type="entry name" value="tRNA_adenine-N6_MeTrfase"/>
</dbReference>
<accession>A0ABX1DA16</accession>
<dbReference type="Pfam" id="PF05175">
    <property type="entry name" value="MTS"/>
    <property type="match status" value="1"/>
</dbReference>
<evidence type="ECO:0000256" key="6">
    <source>
        <dbReference type="HAMAP-Rule" id="MF_01872"/>
    </source>
</evidence>
<dbReference type="EC" id="2.1.1.223" evidence="6"/>
<comment type="function">
    <text evidence="6">Specifically methylates the adenine in position 37 of tRNA(1)(Val) (anticodon cmo5UAC).</text>
</comment>
<evidence type="ECO:0000256" key="1">
    <source>
        <dbReference type="ARBA" id="ARBA00022490"/>
    </source>
</evidence>
<organism evidence="8 9">
    <name type="scientific">Tamlana crocina</name>
    <dbReference type="NCBI Taxonomy" id="393006"/>
    <lineage>
        <taxon>Bacteria</taxon>
        <taxon>Pseudomonadati</taxon>
        <taxon>Bacteroidota</taxon>
        <taxon>Flavobacteriia</taxon>
        <taxon>Flavobacteriales</taxon>
        <taxon>Flavobacteriaceae</taxon>
        <taxon>Tamlana</taxon>
    </lineage>
</organism>
<evidence type="ECO:0000256" key="2">
    <source>
        <dbReference type="ARBA" id="ARBA00022603"/>
    </source>
</evidence>
<dbReference type="SUPFAM" id="SSF53335">
    <property type="entry name" value="S-adenosyl-L-methionine-dependent methyltransferases"/>
    <property type="match status" value="1"/>
</dbReference>
<keyword evidence="5 6" id="KW-0819">tRNA processing</keyword>
<keyword evidence="9" id="KW-1185">Reference proteome</keyword>
<dbReference type="InterPro" id="IPR002052">
    <property type="entry name" value="DNA_methylase_N6_adenine_CS"/>
</dbReference>
<dbReference type="HAMAP" id="MF_01872">
    <property type="entry name" value="tRNA_methyltr_YfiC"/>
    <property type="match status" value="1"/>
</dbReference>
<keyword evidence="1 6" id="KW-0963">Cytoplasm</keyword>
<evidence type="ECO:0000313" key="8">
    <source>
        <dbReference type="EMBL" id="NJX14877.1"/>
    </source>
</evidence>
<gene>
    <name evidence="8" type="ORF">HC176_05195</name>
</gene>
<dbReference type="PANTHER" id="PTHR47739:SF1">
    <property type="entry name" value="TRNA1(VAL) (ADENINE(37)-N6)-METHYLTRANSFERASE"/>
    <property type="match status" value="1"/>
</dbReference>
<dbReference type="PROSITE" id="PS00092">
    <property type="entry name" value="N6_MTASE"/>
    <property type="match status" value="1"/>
</dbReference>
<dbReference type="Gene3D" id="3.40.50.150">
    <property type="entry name" value="Vaccinia Virus protein VP39"/>
    <property type="match status" value="1"/>
</dbReference>
<protein>
    <recommendedName>
        <fullName evidence="6">tRNA1(Val) (adenine(37)-N6)-methyltransferase</fullName>
        <ecNumber evidence="6">2.1.1.223</ecNumber>
    </recommendedName>
    <alternativeName>
        <fullName evidence="6">tRNA m6A37 methyltransferase</fullName>
    </alternativeName>
</protein>
<dbReference type="RefSeq" id="WP_167917111.1">
    <property type="nucleotide sequence ID" value="NZ_JAAVJS010000005.1"/>
</dbReference>
<evidence type="ECO:0000259" key="7">
    <source>
        <dbReference type="Pfam" id="PF05175"/>
    </source>
</evidence>
<dbReference type="InterPro" id="IPR029063">
    <property type="entry name" value="SAM-dependent_MTases_sf"/>
</dbReference>
<dbReference type="PROSITE" id="PS01131">
    <property type="entry name" value="RRNA_A_DIMETH"/>
    <property type="match status" value="1"/>
</dbReference>
<reference evidence="8 9" key="1">
    <citation type="submission" date="2020-03" db="EMBL/GenBank/DDBJ databases">
        <title>Tamlana sp. nov, isolated from XXX.</title>
        <authorList>
            <person name="Cao W.R."/>
        </authorList>
    </citation>
    <scope>NUCLEOTIDE SEQUENCE [LARGE SCALE GENOMIC DNA]</scope>
    <source>
        <strain evidence="8 9">HST1-43</strain>
    </source>
</reference>
<dbReference type="InterPro" id="IPR050210">
    <property type="entry name" value="tRNA_Adenine-N(6)_MTase"/>
</dbReference>
<evidence type="ECO:0000256" key="3">
    <source>
        <dbReference type="ARBA" id="ARBA00022679"/>
    </source>
</evidence>
<evidence type="ECO:0000313" key="9">
    <source>
        <dbReference type="Proteomes" id="UP000760545"/>
    </source>
</evidence>
<keyword evidence="3 6" id="KW-0808">Transferase</keyword>
<dbReference type="InterPro" id="IPR007848">
    <property type="entry name" value="Small_mtfrase_dom"/>
</dbReference>
<dbReference type="EMBL" id="JAAVJS010000005">
    <property type="protein sequence ID" value="NJX14877.1"/>
    <property type="molecule type" value="Genomic_DNA"/>
</dbReference>
<evidence type="ECO:0000256" key="5">
    <source>
        <dbReference type="ARBA" id="ARBA00022694"/>
    </source>
</evidence>
<dbReference type="Proteomes" id="UP000760545">
    <property type="component" value="Unassembled WGS sequence"/>
</dbReference>
<sequence>MPKSTFNFKQFSVDQDRCAMKIGTDGVLLGAWTSIKHNPFSILDIGTGTGVLSLMLAQRSHAEVIDALEIDADAYEQCVDNFEQSPWGDRLFCYHASLEEFTEEIDDQYDLIVCNPPFYSEDYKAENQQRSTARFQDAMPFDHLLESVSKLLSESGVFSVVIPKKEEVDFIELASNFNLFPNQILHVKGTPTTDIKRSLIEFSFKQTEEEVNSNPEIEQLIIETSRHQYTEDYIKLTQDFYLKM</sequence>
<feature type="domain" description="Methyltransferase small" evidence="7">
    <location>
        <begin position="41"/>
        <end position="124"/>
    </location>
</feature>
<proteinExistence type="inferred from homology"/>
<comment type="similarity">
    <text evidence="6">Belongs to the methyltransferase superfamily. tRNA (adenine-N(6)-)-methyltransferase family.</text>
</comment>
<dbReference type="CDD" id="cd02440">
    <property type="entry name" value="AdoMet_MTases"/>
    <property type="match status" value="1"/>
</dbReference>
<evidence type="ECO:0000256" key="4">
    <source>
        <dbReference type="ARBA" id="ARBA00022691"/>
    </source>
</evidence>
<dbReference type="InterPro" id="IPR020596">
    <property type="entry name" value="rRNA_Ade_Mease_Trfase_CS"/>
</dbReference>